<evidence type="ECO:0000313" key="3">
    <source>
        <dbReference type="EMBL" id="SPQ95135.1"/>
    </source>
</evidence>
<evidence type="ECO:0000256" key="1">
    <source>
        <dbReference type="SAM" id="MobiDB-lite"/>
    </source>
</evidence>
<dbReference type="AlphaFoldDB" id="A0A3P3Y4N1"/>
<protein>
    <recommendedName>
        <fullName evidence="5">Glycosyl transferase 64 domain-containing protein</fullName>
    </recommendedName>
</protein>
<reference evidence="3 4" key="1">
    <citation type="submission" date="2018-03" db="EMBL/GenBank/DDBJ databases">
        <authorList>
            <person name="Fogelqvist J."/>
        </authorList>
    </citation>
    <scope>NUCLEOTIDE SEQUENCE [LARGE SCALE GENOMIC DNA]</scope>
</reference>
<evidence type="ECO:0000256" key="2">
    <source>
        <dbReference type="SAM" id="SignalP"/>
    </source>
</evidence>
<name>A0A3P3Y4N1_PLABS</name>
<geneLocation type="mitochondrion" evidence="3"/>
<keyword evidence="3" id="KW-0496">Mitochondrion</keyword>
<feature type="signal peptide" evidence="2">
    <location>
        <begin position="1"/>
        <end position="29"/>
    </location>
</feature>
<feature type="region of interest" description="Disordered" evidence="1">
    <location>
        <begin position="47"/>
        <end position="66"/>
    </location>
</feature>
<evidence type="ECO:0008006" key="5">
    <source>
        <dbReference type="Google" id="ProtNLM"/>
    </source>
</evidence>
<feature type="compositionally biased region" description="Basic and acidic residues" evidence="1">
    <location>
        <begin position="48"/>
        <end position="66"/>
    </location>
</feature>
<accession>A0A3P3Y4N1</accession>
<organism evidence="3 4">
    <name type="scientific">Plasmodiophora brassicae</name>
    <name type="common">Clubroot disease agent</name>
    <dbReference type="NCBI Taxonomy" id="37360"/>
    <lineage>
        <taxon>Eukaryota</taxon>
        <taxon>Sar</taxon>
        <taxon>Rhizaria</taxon>
        <taxon>Endomyxa</taxon>
        <taxon>Phytomyxea</taxon>
        <taxon>Plasmodiophorida</taxon>
        <taxon>Plasmodiophoridae</taxon>
        <taxon>Plasmodiophora</taxon>
    </lineage>
</organism>
<keyword evidence="2" id="KW-0732">Signal</keyword>
<sequence>MLGGQLLPAPLAMAAVLVVAMVQEPKVRPMVPGHGRQLGTNVCQRAGVHHDHGRHREHERLPEPGTKRRLFVRVRHQQRRFRTTPGADQLGRRPRVELDLVVDGHNVVLIVTRRCHVQPRRLRQVISPHRGTPGSAQPIARRIVLVSQCRFMCIVCAIRSCYCCQGCARCRALTVGAPPVVTTMGRSRRLMMSLVTLSLSCSLFVLVGNWSLVGPLTLEQADAEPEYAPPYFLYLIMGRGARPAYLDEVLHTNRSRLVMLSWQHNTSTTDVFMPQSTITTGRIRLGEYAYDLERHLGHKFLYWIWMDEDARFGPEPVHESVHKWEEFLLDWQPAVGVAEYYPRHRAVLDALQAKPDDIWSVFSFDGIFNAQHHETLRHMTPLNATYDHVSWHMSALINLYRAGSYVDHVLEYRGLKVSNPEHKSPVNYEVGNNFMRRIEPHLPGEHMPAPIAECIRASGRHHYDVSLMMWGTPRKKYWSYENPTTAASLAKRQRSWAVHNLTACVRSTRGLDDTTPLYVHRDPV</sequence>
<gene>
    <name evidence="3" type="ORF">PLBR_LOCUS2350</name>
</gene>
<dbReference type="Proteomes" id="UP000290189">
    <property type="component" value="Unassembled WGS sequence"/>
</dbReference>
<proteinExistence type="predicted"/>
<evidence type="ECO:0000313" key="4">
    <source>
        <dbReference type="Proteomes" id="UP000290189"/>
    </source>
</evidence>
<feature type="chain" id="PRO_5018124611" description="Glycosyl transferase 64 domain-containing protein" evidence="2">
    <location>
        <begin position="30"/>
        <end position="524"/>
    </location>
</feature>
<dbReference type="EMBL" id="OVEO01000003">
    <property type="protein sequence ID" value="SPQ95135.1"/>
    <property type="molecule type" value="Genomic_DNA"/>
</dbReference>